<accession>X1CDT9</accession>
<organism evidence="2">
    <name type="scientific">marine sediment metagenome</name>
    <dbReference type="NCBI Taxonomy" id="412755"/>
    <lineage>
        <taxon>unclassified sequences</taxon>
        <taxon>metagenomes</taxon>
        <taxon>ecological metagenomes</taxon>
    </lineage>
</organism>
<proteinExistence type="predicted"/>
<reference evidence="2" key="1">
    <citation type="journal article" date="2014" name="Front. Microbiol.">
        <title>High frequency of phylogenetically diverse reductive dehalogenase-homologous genes in deep subseafloor sedimentary metagenomes.</title>
        <authorList>
            <person name="Kawai M."/>
            <person name="Futagami T."/>
            <person name="Toyoda A."/>
            <person name="Takaki Y."/>
            <person name="Nishi S."/>
            <person name="Hori S."/>
            <person name="Arai W."/>
            <person name="Tsubouchi T."/>
            <person name="Morono Y."/>
            <person name="Uchiyama I."/>
            <person name="Ito T."/>
            <person name="Fujiyama A."/>
            <person name="Inagaki F."/>
            <person name="Takami H."/>
        </authorList>
    </citation>
    <scope>NUCLEOTIDE SEQUENCE</scope>
    <source>
        <strain evidence="2">Expedition CK06-06</strain>
    </source>
</reference>
<name>X1CDT9_9ZZZZ</name>
<feature type="non-terminal residue" evidence="2">
    <location>
        <position position="1"/>
    </location>
</feature>
<gene>
    <name evidence="2" type="ORF">S01H4_60677</name>
</gene>
<comment type="caution">
    <text evidence="2">The sequence shown here is derived from an EMBL/GenBank/DDBJ whole genome shotgun (WGS) entry which is preliminary data.</text>
</comment>
<feature type="region of interest" description="Disordered" evidence="1">
    <location>
        <begin position="1"/>
        <end position="24"/>
    </location>
</feature>
<dbReference type="AlphaFoldDB" id="X1CDT9"/>
<sequence>PEVKPKPEPEPEPEPEPPTPEIPLGLTGLLKQVEAFYNSIPITQPVKKAIVLVARNWLRAIVSFQEFIADDK</sequence>
<dbReference type="EMBL" id="BART01035832">
    <property type="protein sequence ID" value="GAH05802.1"/>
    <property type="molecule type" value="Genomic_DNA"/>
</dbReference>
<protein>
    <submittedName>
        <fullName evidence="2">Uncharacterized protein</fullName>
    </submittedName>
</protein>
<evidence type="ECO:0000313" key="2">
    <source>
        <dbReference type="EMBL" id="GAH05802.1"/>
    </source>
</evidence>
<evidence type="ECO:0000256" key="1">
    <source>
        <dbReference type="SAM" id="MobiDB-lite"/>
    </source>
</evidence>